<dbReference type="CDD" id="cd00093">
    <property type="entry name" value="HTH_XRE"/>
    <property type="match status" value="1"/>
</dbReference>
<protein>
    <submittedName>
        <fullName evidence="2">Transcriptional regulator with XRE-family HTH domain</fullName>
    </submittedName>
</protein>
<dbReference type="Gene3D" id="3.30.450.180">
    <property type="match status" value="1"/>
</dbReference>
<accession>A0A3D9ZPB8</accession>
<dbReference type="PROSITE" id="PS50943">
    <property type="entry name" value="HTH_CROC1"/>
    <property type="match status" value="1"/>
</dbReference>
<dbReference type="OrthoDB" id="3806821at2"/>
<evidence type="ECO:0000259" key="1">
    <source>
        <dbReference type="PROSITE" id="PS50943"/>
    </source>
</evidence>
<comment type="caution">
    <text evidence="2">The sequence shown here is derived from an EMBL/GenBank/DDBJ whole genome shotgun (WGS) entry which is preliminary data.</text>
</comment>
<dbReference type="RefSeq" id="WP_116070412.1">
    <property type="nucleotide sequence ID" value="NZ_BONB01000002.1"/>
</dbReference>
<dbReference type="InterPro" id="IPR041413">
    <property type="entry name" value="MLTR_LBD"/>
</dbReference>
<dbReference type="Pfam" id="PF13560">
    <property type="entry name" value="HTH_31"/>
    <property type="match status" value="1"/>
</dbReference>
<reference evidence="2 3" key="1">
    <citation type="submission" date="2018-08" db="EMBL/GenBank/DDBJ databases">
        <title>Sequencing the genomes of 1000 actinobacteria strains.</title>
        <authorList>
            <person name="Klenk H.-P."/>
        </authorList>
    </citation>
    <scope>NUCLEOTIDE SEQUENCE [LARGE SCALE GENOMIC DNA]</scope>
    <source>
        <strain evidence="2 3">DSM 44099</strain>
    </source>
</reference>
<organism evidence="2 3">
    <name type="scientific">Asanoa ferruginea</name>
    <dbReference type="NCBI Taxonomy" id="53367"/>
    <lineage>
        <taxon>Bacteria</taxon>
        <taxon>Bacillati</taxon>
        <taxon>Actinomycetota</taxon>
        <taxon>Actinomycetes</taxon>
        <taxon>Micromonosporales</taxon>
        <taxon>Micromonosporaceae</taxon>
        <taxon>Asanoa</taxon>
    </lineage>
</organism>
<evidence type="ECO:0000313" key="3">
    <source>
        <dbReference type="Proteomes" id="UP000256913"/>
    </source>
</evidence>
<dbReference type="Proteomes" id="UP000256913">
    <property type="component" value="Unassembled WGS sequence"/>
</dbReference>
<evidence type="ECO:0000313" key="2">
    <source>
        <dbReference type="EMBL" id="REF99216.1"/>
    </source>
</evidence>
<dbReference type="Gene3D" id="1.10.260.40">
    <property type="entry name" value="lambda repressor-like DNA-binding domains"/>
    <property type="match status" value="1"/>
</dbReference>
<dbReference type="GO" id="GO:0003677">
    <property type="term" value="F:DNA binding"/>
    <property type="evidence" value="ECO:0007669"/>
    <property type="project" value="InterPro"/>
</dbReference>
<dbReference type="PANTHER" id="PTHR35010:SF2">
    <property type="entry name" value="BLL4672 PROTEIN"/>
    <property type="match status" value="1"/>
</dbReference>
<dbReference type="InterPro" id="IPR001387">
    <property type="entry name" value="Cro/C1-type_HTH"/>
</dbReference>
<feature type="domain" description="HTH cro/C1-type" evidence="1">
    <location>
        <begin position="30"/>
        <end position="81"/>
    </location>
</feature>
<dbReference type="SUPFAM" id="SSF47413">
    <property type="entry name" value="lambda repressor-like DNA-binding domains"/>
    <property type="match status" value="1"/>
</dbReference>
<proteinExistence type="predicted"/>
<dbReference type="PANTHER" id="PTHR35010">
    <property type="entry name" value="BLL4672 PROTEIN-RELATED"/>
    <property type="match status" value="1"/>
</dbReference>
<gene>
    <name evidence="2" type="ORF">DFJ67_5243</name>
</gene>
<dbReference type="EMBL" id="QUMQ01000001">
    <property type="protein sequence ID" value="REF99216.1"/>
    <property type="molecule type" value="Genomic_DNA"/>
</dbReference>
<dbReference type="AlphaFoldDB" id="A0A3D9ZPB8"/>
<dbReference type="SMART" id="SM00530">
    <property type="entry name" value="HTH_XRE"/>
    <property type="match status" value="1"/>
</dbReference>
<sequence length="281" mass="31228">MRQRWIELGDFLRTRRGRAVPTVATHGGRRQVPGMRREELAVLAGLSPAYYTRLEQGRAPNVSDQVLTAVCRALSLDAAERNHVWRLARPAPATESAGSDETLRPQLRMLLDALSPAPALVLGRDRHLLAWNRTAHAIHAPHLDPTVVDDPATRPWWPELLFCDERVGALFLDWESKARDTVADLRGELGRRPEGDRLAALTGDLRVRSGPFAELWAEYPITACAHHDRVYKHPVVGLLELHDEFLELSDDPSQRLALFAAVPASPSARAIEQLANLSTIG</sequence>
<name>A0A3D9ZPB8_9ACTN</name>
<dbReference type="Pfam" id="PF17765">
    <property type="entry name" value="MLTR_LBD"/>
    <property type="match status" value="1"/>
</dbReference>
<keyword evidence="3" id="KW-1185">Reference proteome</keyword>
<dbReference type="InterPro" id="IPR010982">
    <property type="entry name" value="Lambda_DNA-bd_dom_sf"/>
</dbReference>